<keyword evidence="2" id="KW-1185">Reference proteome</keyword>
<name>A0A843TME1_COLES</name>
<comment type="caution">
    <text evidence="1">The sequence shown here is derived from an EMBL/GenBank/DDBJ whole genome shotgun (WGS) entry which is preliminary data.</text>
</comment>
<evidence type="ECO:0000313" key="2">
    <source>
        <dbReference type="Proteomes" id="UP000652761"/>
    </source>
</evidence>
<evidence type="ECO:0000313" key="1">
    <source>
        <dbReference type="EMBL" id="MQL70633.1"/>
    </source>
</evidence>
<gene>
    <name evidence="1" type="ORF">Taro_002935</name>
</gene>
<dbReference type="EMBL" id="NMUH01000073">
    <property type="protein sequence ID" value="MQL70633.1"/>
    <property type="molecule type" value="Genomic_DNA"/>
</dbReference>
<sequence>MQCIGTCGALGARVYEASMGCRVLNATLLPVAFLLPHCGADRLHVCHVLGAGRPVDVSLEKATPSALLVGGTDTGSRHWSPASPF</sequence>
<reference evidence="1" key="1">
    <citation type="submission" date="2017-07" db="EMBL/GenBank/DDBJ databases">
        <title>Taro Niue Genome Assembly and Annotation.</title>
        <authorList>
            <person name="Atibalentja N."/>
            <person name="Keating K."/>
            <person name="Fields C.J."/>
        </authorList>
    </citation>
    <scope>NUCLEOTIDE SEQUENCE</scope>
    <source>
        <strain evidence="1">Niue_2</strain>
        <tissue evidence="1">Leaf</tissue>
    </source>
</reference>
<protein>
    <submittedName>
        <fullName evidence="1">Uncharacterized protein</fullName>
    </submittedName>
</protein>
<dbReference type="Proteomes" id="UP000652761">
    <property type="component" value="Unassembled WGS sequence"/>
</dbReference>
<accession>A0A843TME1</accession>
<organism evidence="1 2">
    <name type="scientific">Colocasia esculenta</name>
    <name type="common">Wild taro</name>
    <name type="synonym">Arum esculentum</name>
    <dbReference type="NCBI Taxonomy" id="4460"/>
    <lineage>
        <taxon>Eukaryota</taxon>
        <taxon>Viridiplantae</taxon>
        <taxon>Streptophyta</taxon>
        <taxon>Embryophyta</taxon>
        <taxon>Tracheophyta</taxon>
        <taxon>Spermatophyta</taxon>
        <taxon>Magnoliopsida</taxon>
        <taxon>Liliopsida</taxon>
        <taxon>Araceae</taxon>
        <taxon>Aroideae</taxon>
        <taxon>Colocasieae</taxon>
        <taxon>Colocasia</taxon>
    </lineage>
</organism>
<proteinExistence type="predicted"/>
<dbReference type="AlphaFoldDB" id="A0A843TME1"/>